<feature type="region of interest" description="Disordered" evidence="1">
    <location>
        <begin position="248"/>
        <end position="380"/>
    </location>
</feature>
<dbReference type="Pfam" id="PF01476">
    <property type="entry name" value="LysM"/>
    <property type="match status" value="2"/>
</dbReference>
<feature type="transmembrane region" description="Helical" evidence="2">
    <location>
        <begin position="62"/>
        <end position="89"/>
    </location>
</feature>
<comment type="caution">
    <text evidence="4">The sequence shown here is derived from an EMBL/GenBank/DDBJ whole genome shotgun (WGS) entry which is preliminary data.</text>
</comment>
<feature type="compositionally biased region" description="Low complexity" evidence="1">
    <location>
        <begin position="155"/>
        <end position="166"/>
    </location>
</feature>
<dbReference type="RefSeq" id="WP_165566505.1">
    <property type="nucleotide sequence ID" value="NZ_SAYU02000025.1"/>
</dbReference>
<evidence type="ECO:0000259" key="3">
    <source>
        <dbReference type="PROSITE" id="PS51782"/>
    </source>
</evidence>
<name>A0A8T6R5X3_9MICO</name>
<dbReference type="PROSITE" id="PS51782">
    <property type="entry name" value="LYSM"/>
    <property type="match status" value="1"/>
</dbReference>
<dbReference type="InterPro" id="IPR036779">
    <property type="entry name" value="LysM_dom_sf"/>
</dbReference>
<sequence length="1094" mass="114202">MTPHPQPTSRDRLTGLAATLAIITVVAGIPLTLTLIGATPNQWRLPSRDGLLEVLTGPDTGALALAAVTLVAWAAWAALTLSLVLEGVARARGARPPHLPGLALPQAAAHGLVGAALLLFVAGPTAVAPPAAAAAPVAAHVDTVAVATSLVETAAPAAPHHGPATTSETPEARRHTVARGESLWSIAADELGDPTRWPEIAALNPTASHGPDHTLWTGTLLRLPPLDAHPAADSHAAHYTVRTGDTLSGIAHDRLGDPDRWPDIYTGSTHTVQPDGRHLSDPDLILPGWHLTLPATPDASPPTARQRPPLHAVPDPSAHEAPVAPASPTTGMKRAEPNSSLGGAPQGPPAPSQSPTADPRTLDPTDAGHGTSKDTAEPDPAAAPWILTGLAGGTVLTGSMWTLLRRRRAAQARHRRPGRTLPTPPAVLAPVEKTLATLGPTTAPDVAHLDAVLRHLASTHARTGTPMPAVAAVELGPAGVTLHLDQPAQLPAPWQDHGDATTWRLPAGTQPADLGDLVPDQPAPYPLLVTIGTSDTGEVWLYNCEDLALALTGDPDYAGDYARYLAAEIACNPWSEHVHLDCVGVAAEVAPLNPDRLHPHPAGDDHPVGEVLAAAVATIDRASDLPLDVTTARAHAAGPDAWPARILLLDAATIATDGDLPTLLDLLAAHTGGTGTSVVLTGTSSTGVPASAVTVDLTPTGRARIDRAGLDLVAVGLTPDEARGCAALLAAGTDHTDTPIPVDDSTTDSWHAFTDAAGALRAQHTLPRDTPTTDLPEGADSILDAPYEDYLTAAATTRHDLAALAPHVTPDVRTALEDADPDLDADLHAWFSDDCPLPRLTLLGPVRARTRGTALRERKAYMTAVLAYLATRPHGATPEELADAFGVSPTKARAYAGTVRDWLGTNPRTGQPHLPDARLAPATRTRGVPVYQVQDVLVDADLFRRLRARGQARGNAGIDDLVRALDLVTGQPFSQLRPGAWAWLYDGDRLDQHLVCAVVDVAHIVTIHALHTGDTDTARHAAETAHQAAPEEDTPYLDLAAVAEAMGDLGRRDEIVKSQLLLSCADGLPPADLSQRTERLMRARRWSGSESATG</sequence>
<evidence type="ECO:0000256" key="1">
    <source>
        <dbReference type="SAM" id="MobiDB-lite"/>
    </source>
</evidence>
<dbReference type="PANTHER" id="PTHR34700">
    <property type="entry name" value="POTASSIUM BINDING PROTEIN KBP"/>
    <property type="match status" value="1"/>
</dbReference>
<keyword evidence="2" id="KW-0472">Membrane</keyword>
<dbReference type="InterPro" id="IPR018392">
    <property type="entry name" value="LysM"/>
</dbReference>
<organism evidence="4 5">
    <name type="scientific">Phycicoccus flavus</name>
    <dbReference type="NCBI Taxonomy" id="2502783"/>
    <lineage>
        <taxon>Bacteria</taxon>
        <taxon>Bacillati</taxon>
        <taxon>Actinomycetota</taxon>
        <taxon>Actinomycetes</taxon>
        <taxon>Micrococcales</taxon>
        <taxon>Intrasporangiaceae</taxon>
        <taxon>Phycicoccus</taxon>
    </lineage>
</organism>
<dbReference type="PANTHER" id="PTHR34700:SF4">
    <property type="entry name" value="PHAGE-LIKE ELEMENT PBSX PROTEIN XKDP"/>
    <property type="match status" value="1"/>
</dbReference>
<dbReference type="InterPro" id="IPR052196">
    <property type="entry name" value="Bact_Kbp"/>
</dbReference>
<feature type="transmembrane region" description="Helical" evidence="2">
    <location>
        <begin position="12"/>
        <end position="38"/>
    </location>
</feature>
<dbReference type="EMBL" id="SAYU02000025">
    <property type="protein sequence ID" value="NHA68225.1"/>
    <property type="molecule type" value="Genomic_DNA"/>
</dbReference>
<proteinExistence type="predicted"/>
<dbReference type="Proteomes" id="UP000287866">
    <property type="component" value="Unassembled WGS sequence"/>
</dbReference>
<evidence type="ECO:0000256" key="2">
    <source>
        <dbReference type="SAM" id="Phobius"/>
    </source>
</evidence>
<keyword evidence="5" id="KW-1185">Reference proteome</keyword>
<dbReference type="AlphaFoldDB" id="A0A8T6R5X3"/>
<evidence type="ECO:0000313" key="4">
    <source>
        <dbReference type="EMBL" id="NHA68225.1"/>
    </source>
</evidence>
<keyword evidence="2" id="KW-1133">Transmembrane helix</keyword>
<feature type="transmembrane region" description="Helical" evidence="2">
    <location>
        <begin position="101"/>
        <end position="122"/>
    </location>
</feature>
<reference evidence="4" key="1">
    <citation type="submission" date="2020-03" db="EMBL/GenBank/DDBJ databases">
        <title>Phycicoccus flavus sp. nov., a novel endophytic actinobacterium isolated from branch of Kandelia candel.</title>
        <authorList>
            <person name="Tuo L."/>
        </authorList>
    </citation>
    <scope>NUCLEOTIDE SEQUENCE</scope>
    <source>
        <strain evidence="4">CMS6Z-2</strain>
    </source>
</reference>
<feature type="domain" description="LysM" evidence="3">
    <location>
        <begin position="173"/>
        <end position="223"/>
    </location>
</feature>
<keyword evidence="2" id="KW-0812">Transmembrane</keyword>
<dbReference type="CDD" id="cd00118">
    <property type="entry name" value="LysM"/>
    <property type="match status" value="2"/>
</dbReference>
<protein>
    <submittedName>
        <fullName evidence="4">LysM peptidoglycan-binding domain-containing protein</fullName>
    </submittedName>
</protein>
<accession>A0A8T6R5X3</accession>
<gene>
    <name evidence="4" type="ORF">EPD83_009190</name>
</gene>
<feature type="region of interest" description="Disordered" evidence="1">
    <location>
        <begin position="155"/>
        <end position="177"/>
    </location>
</feature>
<dbReference type="Gene3D" id="3.10.350.10">
    <property type="entry name" value="LysM domain"/>
    <property type="match status" value="2"/>
</dbReference>
<feature type="compositionally biased region" description="Basic and acidic residues" evidence="1">
    <location>
        <begin position="251"/>
        <end position="262"/>
    </location>
</feature>
<evidence type="ECO:0000313" key="5">
    <source>
        <dbReference type="Proteomes" id="UP000287866"/>
    </source>
</evidence>